<comment type="caution">
    <text evidence="2">The sequence shown here is derived from an EMBL/GenBank/DDBJ whole genome shotgun (WGS) entry which is preliminary data.</text>
</comment>
<dbReference type="InterPro" id="IPR029063">
    <property type="entry name" value="SAM-dependent_MTases_sf"/>
</dbReference>
<reference evidence="2" key="1">
    <citation type="submission" date="2022-07" db="EMBL/GenBank/DDBJ databases">
        <title>Fungi with potential for degradation of polypropylene.</title>
        <authorList>
            <person name="Gostincar C."/>
        </authorList>
    </citation>
    <scope>NUCLEOTIDE SEQUENCE</scope>
    <source>
        <strain evidence="2">EXF-13308</strain>
    </source>
</reference>
<dbReference type="GO" id="GO:0008168">
    <property type="term" value="F:methyltransferase activity"/>
    <property type="evidence" value="ECO:0007669"/>
    <property type="project" value="UniProtKB-KW"/>
</dbReference>
<dbReference type="Proteomes" id="UP001174694">
    <property type="component" value="Unassembled WGS sequence"/>
</dbReference>
<keyword evidence="2" id="KW-0489">Methyltransferase</keyword>
<sequence length="345" mass="39288">MSAPEAVEERFDFDAEVVGDNDSSVDVQSLRDSTASITSSILEYRTIQGRKYQTSKTTEYWAPNDDQHIESLDVAHQWLTMMLGDKLFLAPIGEDPQHILDVGTGTGIWAIDMADKFPSAEVIGTDISPTQPSWVPPNLSFQIDDAQLDWTFKPEYFDFIHVRYMQGAIDSWPKFYNQIYKFLKPGGWFQHIEPDIELRCDNPAVEVGDKHIYRQWAQLFYDVGDKLGRTFKFVDGTMENWAREAGFTDIVYKKFNIPYGTWPKDRRLKELGGYTSLYLNLSLDGFAALPVGQILGWSPEEVRVLVAKMRSAVNDPRNRTNGDMFLVYGRKPENPTSVAAEVMPA</sequence>
<dbReference type="EMBL" id="JANBVO010000153">
    <property type="protein sequence ID" value="KAJ9129658.1"/>
    <property type="molecule type" value="Genomic_DNA"/>
</dbReference>
<dbReference type="GO" id="GO:0032259">
    <property type="term" value="P:methylation"/>
    <property type="evidence" value="ECO:0007669"/>
    <property type="project" value="UniProtKB-KW"/>
</dbReference>
<evidence type="ECO:0000313" key="3">
    <source>
        <dbReference type="Proteomes" id="UP001174694"/>
    </source>
</evidence>
<proteinExistence type="inferred from homology"/>
<evidence type="ECO:0000313" key="2">
    <source>
        <dbReference type="EMBL" id="KAJ9129658.1"/>
    </source>
</evidence>
<comment type="similarity">
    <text evidence="1">Belongs to the methyltransferase superfamily. LaeA methyltransferase family.</text>
</comment>
<dbReference type="CDD" id="cd02440">
    <property type="entry name" value="AdoMet_MTases"/>
    <property type="match status" value="1"/>
</dbReference>
<dbReference type="AlphaFoldDB" id="A0AA38VFU5"/>
<dbReference type="SUPFAM" id="SSF53335">
    <property type="entry name" value="S-adenosyl-L-methionine-dependent methyltransferases"/>
    <property type="match status" value="1"/>
</dbReference>
<organism evidence="2 3">
    <name type="scientific">Pleurostoma richardsiae</name>
    <dbReference type="NCBI Taxonomy" id="41990"/>
    <lineage>
        <taxon>Eukaryota</taxon>
        <taxon>Fungi</taxon>
        <taxon>Dikarya</taxon>
        <taxon>Ascomycota</taxon>
        <taxon>Pezizomycotina</taxon>
        <taxon>Sordariomycetes</taxon>
        <taxon>Sordariomycetidae</taxon>
        <taxon>Calosphaeriales</taxon>
        <taxon>Pleurostomataceae</taxon>
        <taxon>Pleurostoma</taxon>
    </lineage>
</organism>
<protein>
    <submittedName>
        <fullName evidence="2">Methyltransferase</fullName>
    </submittedName>
</protein>
<dbReference type="Gene3D" id="3.40.50.150">
    <property type="entry name" value="Vaccinia Virus protein VP39"/>
    <property type="match status" value="1"/>
</dbReference>
<dbReference type="PANTHER" id="PTHR43591">
    <property type="entry name" value="METHYLTRANSFERASE"/>
    <property type="match status" value="1"/>
</dbReference>
<keyword evidence="2" id="KW-0808">Transferase</keyword>
<name>A0AA38VFU5_9PEZI</name>
<keyword evidence="3" id="KW-1185">Reference proteome</keyword>
<dbReference type="Pfam" id="PF13489">
    <property type="entry name" value="Methyltransf_23"/>
    <property type="match status" value="1"/>
</dbReference>
<gene>
    <name evidence="2" type="ORF">NKR23_g12491</name>
</gene>
<dbReference type="PANTHER" id="PTHR43591:SF10">
    <property type="entry name" value="ABC TRANSMEMBRANE TYPE-1 DOMAIN-CONTAINING PROTEIN-RELATED"/>
    <property type="match status" value="1"/>
</dbReference>
<accession>A0AA38VFU5</accession>
<evidence type="ECO:0000256" key="1">
    <source>
        <dbReference type="ARBA" id="ARBA00038158"/>
    </source>
</evidence>